<feature type="transmembrane region" description="Helical" evidence="1">
    <location>
        <begin position="80"/>
        <end position="99"/>
    </location>
</feature>
<dbReference type="Proteomes" id="UP000542674">
    <property type="component" value="Unassembled WGS sequence"/>
</dbReference>
<keyword evidence="1" id="KW-1133">Transmembrane helix</keyword>
<accession>A0A7W7T3B3</accession>
<organism evidence="2 3">
    <name type="scientific">Saccharothrix violaceirubra</name>
    <dbReference type="NCBI Taxonomy" id="413306"/>
    <lineage>
        <taxon>Bacteria</taxon>
        <taxon>Bacillati</taxon>
        <taxon>Actinomycetota</taxon>
        <taxon>Actinomycetes</taxon>
        <taxon>Pseudonocardiales</taxon>
        <taxon>Pseudonocardiaceae</taxon>
        <taxon>Saccharothrix</taxon>
    </lineage>
</organism>
<protein>
    <recommendedName>
        <fullName evidence="4">DUF3995 domain-containing protein</fullName>
    </recommendedName>
</protein>
<keyword evidence="1" id="KW-0472">Membrane</keyword>
<feature type="transmembrane region" description="Helical" evidence="1">
    <location>
        <begin position="119"/>
        <end position="138"/>
    </location>
</feature>
<evidence type="ECO:0000313" key="3">
    <source>
        <dbReference type="Proteomes" id="UP000542674"/>
    </source>
</evidence>
<dbReference type="RefSeq" id="WP_184669485.1">
    <property type="nucleotide sequence ID" value="NZ_BAABAI010000038.1"/>
</dbReference>
<proteinExistence type="predicted"/>
<feature type="transmembrane region" description="Helical" evidence="1">
    <location>
        <begin position="50"/>
        <end position="68"/>
    </location>
</feature>
<reference evidence="2 3" key="1">
    <citation type="submission" date="2020-08" db="EMBL/GenBank/DDBJ databases">
        <title>Sequencing the genomes of 1000 actinobacteria strains.</title>
        <authorList>
            <person name="Klenk H.-P."/>
        </authorList>
    </citation>
    <scope>NUCLEOTIDE SEQUENCE [LARGE SCALE GENOMIC DNA]</scope>
    <source>
        <strain evidence="2 3">DSM 45084</strain>
    </source>
</reference>
<comment type="caution">
    <text evidence="2">The sequence shown here is derived from an EMBL/GenBank/DDBJ whole genome shotgun (WGS) entry which is preliminary data.</text>
</comment>
<evidence type="ECO:0000256" key="1">
    <source>
        <dbReference type="SAM" id="Phobius"/>
    </source>
</evidence>
<evidence type="ECO:0000313" key="2">
    <source>
        <dbReference type="EMBL" id="MBB4965800.1"/>
    </source>
</evidence>
<evidence type="ECO:0008006" key="4">
    <source>
        <dbReference type="Google" id="ProtNLM"/>
    </source>
</evidence>
<dbReference type="AlphaFoldDB" id="A0A7W7T3B3"/>
<dbReference type="Pfam" id="PF13160">
    <property type="entry name" value="DUF3995"/>
    <property type="match status" value="1"/>
</dbReference>
<name>A0A7W7T3B3_9PSEU</name>
<dbReference type="EMBL" id="JACHJS010000001">
    <property type="protein sequence ID" value="MBB4965800.1"/>
    <property type="molecule type" value="Genomic_DNA"/>
</dbReference>
<sequence length="139" mass="14352">MEIVAVVVAVALALIGLLHVVWIFSPWPLPDRASFAELVTDRPVAQAPPWPLTLLVAVLLGLAGYLVVGRAGVVAVPGPAWLTTVGAGGVAAVLLLRGVGGFVHWARSTTAFARLNRRWYSPLCVVLGTGAGVVALVGS</sequence>
<keyword evidence="1" id="KW-0812">Transmembrane</keyword>
<keyword evidence="3" id="KW-1185">Reference proteome</keyword>
<gene>
    <name evidence="2" type="ORF">F4559_003159</name>
</gene>
<dbReference type="InterPro" id="IPR025058">
    <property type="entry name" value="DUF3995"/>
</dbReference>